<dbReference type="GO" id="GO:0042254">
    <property type="term" value="P:ribosome biogenesis"/>
    <property type="evidence" value="ECO:0007669"/>
    <property type="project" value="TreeGrafter"/>
</dbReference>
<dbReference type="Gene3D" id="3.40.50.300">
    <property type="entry name" value="P-loop containing nucleotide triphosphate hydrolases"/>
    <property type="match status" value="2"/>
</dbReference>
<dbReference type="GO" id="GO:0003723">
    <property type="term" value="F:RNA binding"/>
    <property type="evidence" value="ECO:0007669"/>
    <property type="project" value="TreeGrafter"/>
</dbReference>
<feature type="domain" description="AAA+ ATPase" evidence="6">
    <location>
        <begin position="296"/>
        <end position="430"/>
    </location>
</feature>
<keyword evidence="8" id="KW-1185">Reference proteome</keyword>
<comment type="caution">
    <text evidence="7">The sequence shown here is derived from an EMBL/GenBank/DDBJ whole genome shotgun (WGS) entry which is preliminary data.</text>
</comment>
<dbReference type="InterPro" id="IPR003593">
    <property type="entry name" value="AAA+_ATPase"/>
</dbReference>
<comment type="subcellular location">
    <subcellularLocation>
        <location evidence="1">Cytoplasm</location>
    </subcellularLocation>
</comment>
<sequence length="513" mass="58424">MNDKKRSNRTSASDILRNRLIQNNANSNIEKDDGTKLSELGGIDYLMDDIKTKIYNVMFSSNQFDDMHVLKVRSVLIFGINGVGKKTLIKSFAREYKIPILHKIKFESCMEVKEQFLKAKNLEKAVILIDNLDQYEENKDIYLQINSCIENMRNSNFIVVLIHKDKNLPVPYDLDIFVKIPTVIERKEILEKMLLNTKKQKIDTEIIATYTPGFVAKDLERLVRIAGVEAVKRGVENDQFITMEDLHAALLSIKPIIQPLTFNDIGAMEKVKDELTLSILYPSKYPNKFKRLGVHKPSGILLHGPPGCGKTLIAKAVSNMSHCNFLSIKGPELITKYVGDSEKHLRDLFEKAKNLSPCVLFFDEIDSICSKRGKNEFGNRIVNQILTLLDGIEDRGEVYLIGATNRIDQIDSAMLRTGRFDKVIEVPLPEKEEAIEIFKTCVSSIPVENFNFSTLNFEGFSGADIAGVVKEAAFMCIKENFENDENFITREYFERAMVKIKNMKIQETLAQED</sequence>
<evidence type="ECO:0000256" key="5">
    <source>
        <dbReference type="ARBA" id="ARBA00022840"/>
    </source>
</evidence>
<dbReference type="Pfam" id="PF00004">
    <property type="entry name" value="AAA"/>
    <property type="match status" value="2"/>
</dbReference>
<dbReference type="InterPro" id="IPR041569">
    <property type="entry name" value="AAA_lid_3"/>
</dbReference>
<name>A0A1W0E476_9MICR</name>
<evidence type="ECO:0000256" key="1">
    <source>
        <dbReference type="ARBA" id="ARBA00004496"/>
    </source>
</evidence>
<dbReference type="Proteomes" id="UP000192758">
    <property type="component" value="Unassembled WGS sequence"/>
</dbReference>
<dbReference type="PANTHER" id="PTHR23077">
    <property type="entry name" value="AAA-FAMILY ATPASE"/>
    <property type="match status" value="1"/>
</dbReference>
<evidence type="ECO:0000256" key="4">
    <source>
        <dbReference type="ARBA" id="ARBA00022741"/>
    </source>
</evidence>
<dbReference type="FunFam" id="3.40.50.300:FF:000567">
    <property type="entry name" value="ATPase, AAA family protein"/>
    <property type="match status" value="1"/>
</dbReference>
<keyword evidence="3" id="KW-0963">Cytoplasm</keyword>
<gene>
    <name evidence="7" type="primary">ATPase AAA</name>
    <name evidence="7" type="ORF">EHP00_1876</name>
</gene>
<dbReference type="GO" id="GO:0005737">
    <property type="term" value="C:cytoplasm"/>
    <property type="evidence" value="ECO:0007669"/>
    <property type="project" value="UniProtKB-SubCell"/>
</dbReference>
<feature type="domain" description="AAA+ ATPase" evidence="6">
    <location>
        <begin position="71"/>
        <end position="235"/>
    </location>
</feature>
<dbReference type="EMBL" id="MNPJ01000023">
    <property type="protein sequence ID" value="OQS54057.1"/>
    <property type="molecule type" value="Genomic_DNA"/>
</dbReference>
<keyword evidence="5" id="KW-0067">ATP-binding</keyword>
<dbReference type="GO" id="GO:1990275">
    <property type="term" value="F:preribosome binding"/>
    <property type="evidence" value="ECO:0007669"/>
    <property type="project" value="TreeGrafter"/>
</dbReference>
<dbReference type="InterPro" id="IPR050168">
    <property type="entry name" value="AAA_ATPase_domain"/>
</dbReference>
<comment type="similarity">
    <text evidence="2">Belongs to the AAA ATPase family.</text>
</comment>
<dbReference type="SMART" id="SM00382">
    <property type="entry name" value="AAA"/>
    <property type="match status" value="2"/>
</dbReference>
<dbReference type="Gene3D" id="1.10.8.60">
    <property type="match status" value="2"/>
</dbReference>
<dbReference type="STRING" id="646526.A0A1W0E476"/>
<evidence type="ECO:0000313" key="8">
    <source>
        <dbReference type="Proteomes" id="UP000192758"/>
    </source>
</evidence>
<dbReference type="OrthoDB" id="27435at2759"/>
<evidence type="ECO:0000313" key="7">
    <source>
        <dbReference type="EMBL" id="OQS54057.1"/>
    </source>
</evidence>
<dbReference type="InterPro" id="IPR027417">
    <property type="entry name" value="P-loop_NTPase"/>
</dbReference>
<dbReference type="AlphaFoldDB" id="A0A1W0E476"/>
<dbReference type="GO" id="GO:0005634">
    <property type="term" value="C:nucleus"/>
    <property type="evidence" value="ECO:0007669"/>
    <property type="project" value="TreeGrafter"/>
</dbReference>
<evidence type="ECO:0000256" key="3">
    <source>
        <dbReference type="ARBA" id="ARBA00022490"/>
    </source>
</evidence>
<keyword evidence="4" id="KW-0547">Nucleotide-binding</keyword>
<evidence type="ECO:0000256" key="2">
    <source>
        <dbReference type="ARBA" id="ARBA00006914"/>
    </source>
</evidence>
<dbReference type="GO" id="GO:0005524">
    <property type="term" value="F:ATP binding"/>
    <property type="evidence" value="ECO:0007669"/>
    <property type="project" value="UniProtKB-KW"/>
</dbReference>
<dbReference type="PANTHER" id="PTHR23077:SF171">
    <property type="entry name" value="NUCLEAR VALOSIN-CONTAINING PROTEIN-LIKE"/>
    <property type="match status" value="1"/>
</dbReference>
<proteinExistence type="inferred from homology"/>
<evidence type="ECO:0000259" key="6">
    <source>
        <dbReference type="SMART" id="SM00382"/>
    </source>
</evidence>
<protein>
    <submittedName>
        <fullName evidence="7">ATPase AAA</fullName>
    </submittedName>
</protein>
<dbReference type="InterPro" id="IPR003959">
    <property type="entry name" value="ATPase_AAA_core"/>
</dbReference>
<dbReference type="GO" id="GO:0016887">
    <property type="term" value="F:ATP hydrolysis activity"/>
    <property type="evidence" value="ECO:0007669"/>
    <property type="project" value="InterPro"/>
</dbReference>
<accession>A0A1W0E476</accession>
<dbReference type="SUPFAM" id="SSF52540">
    <property type="entry name" value="P-loop containing nucleoside triphosphate hydrolases"/>
    <property type="match status" value="2"/>
</dbReference>
<organism evidence="7 8">
    <name type="scientific">Ecytonucleospora hepatopenaei</name>
    <dbReference type="NCBI Taxonomy" id="646526"/>
    <lineage>
        <taxon>Eukaryota</taxon>
        <taxon>Fungi</taxon>
        <taxon>Fungi incertae sedis</taxon>
        <taxon>Microsporidia</taxon>
        <taxon>Enterocytozoonidae</taxon>
        <taxon>Ecytonucleospora</taxon>
    </lineage>
</organism>
<dbReference type="VEuPathDB" id="MicrosporidiaDB:EHP00_1876"/>
<reference evidence="7 8" key="1">
    <citation type="journal article" date="2017" name="Environ. Microbiol.">
        <title>Decay of the glycolytic pathway and adaptation to intranuclear parasitism within Enterocytozoonidae microsporidia.</title>
        <authorList>
            <person name="Wiredu Boakye D."/>
            <person name="Jaroenlak P."/>
            <person name="Prachumwat A."/>
            <person name="Williams T.A."/>
            <person name="Bateman K.S."/>
            <person name="Itsathitphaisarn O."/>
            <person name="Sritunyalucksana K."/>
            <person name="Paszkiewicz K.H."/>
            <person name="Moore K.A."/>
            <person name="Stentiford G.D."/>
            <person name="Williams B.A."/>
        </authorList>
    </citation>
    <scope>NUCLEOTIDE SEQUENCE [LARGE SCALE GENOMIC DNA]</scope>
    <source>
        <strain evidence="7 8">TH1</strain>
    </source>
</reference>
<dbReference type="Pfam" id="PF17862">
    <property type="entry name" value="AAA_lid_3"/>
    <property type="match status" value="2"/>
</dbReference>